<evidence type="ECO:0000256" key="2">
    <source>
        <dbReference type="ARBA" id="ARBA00022679"/>
    </source>
</evidence>
<dbReference type="SUPFAM" id="SSF110710">
    <property type="entry name" value="TTHA0583/YokD-like"/>
    <property type="match status" value="1"/>
</dbReference>
<keyword evidence="3 4" id="KW-0012">Acyltransferase</keyword>
<comment type="similarity">
    <text evidence="1 4">Belongs to the antibiotic N-acetyltransferase family.</text>
</comment>
<dbReference type="Proteomes" id="UP001165962">
    <property type="component" value="Unassembled WGS sequence"/>
</dbReference>
<dbReference type="PANTHER" id="PTHR11104:SF0">
    <property type="entry name" value="SPBETA PROPHAGE-DERIVED AMINOGLYCOSIDE N(3')-ACETYLTRANSFERASE-LIKE PROTEIN YOKD"/>
    <property type="match status" value="1"/>
</dbReference>
<evidence type="ECO:0000313" key="6">
    <source>
        <dbReference type="Proteomes" id="UP001165962"/>
    </source>
</evidence>
<evidence type="ECO:0000256" key="1">
    <source>
        <dbReference type="ARBA" id="ARBA00006383"/>
    </source>
</evidence>
<reference evidence="5" key="1">
    <citation type="submission" date="2020-03" db="EMBL/GenBank/DDBJ databases">
        <title>Draft sequencing of Paenibacilllus sp. S3N08.</title>
        <authorList>
            <person name="Kim D.-U."/>
        </authorList>
    </citation>
    <scope>NUCLEOTIDE SEQUENCE</scope>
    <source>
        <strain evidence="5">S3N08</strain>
    </source>
</reference>
<name>A0ABX0JBI8_9BACL</name>
<dbReference type="PANTHER" id="PTHR11104">
    <property type="entry name" value="AMINOGLYCOSIDE N3-ACETYLTRANSFERASE"/>
    <property type="match status" value="1"/>
</dbReference>
<dbReference type="InterPro" id="IPR003679">
    <property type="entry name" value="Amioglycoside_AcTrfase"/>
</dbReference>
<protein>
    <recommendedName>
        <fullName evidence="4">Aminoglycoside N(3)-acetyltransferase</fullName>
        <ecNumber evidence="4">2.3.1.-</ecNumber>
    </recommendedName>
</protein>
<comment type="caution">
    <text evidence="5">The sequence shown here is derived from an EMBL/GenBank/DDBJ whole genome shotgun (WGS) entry which is preliminary data.</text>
</comment>
<keyword evidence="2 4" id="KW-0808">Transferase</keyword>
<keyword evidence="4" id="KW-0046">Antibiotic resistance</keyword>
<evidence type="ECO:0000256" key="3">
    <source>
        <dbReference type="ARBA" id="ARBA00023315"/>
    </source>
</evidence>
<sequence>MPAFDVNLSPTRGMGCIAELFRKMGAAIIENNKRYWKWFDDYAYDADEDFEQIGKAFDETNNVTLGETGNAKCRIFNMKAGVDFAGKWLQKNRFKT</sequence>
<comment type="catalytic activity">
    <reaction evidence="4">
        <text>a 2-deoxystreptamine antibiotic + acetyl-CoA = an N(3)-acetyl-2-deoxystreptamine antibiotic + CoA + H(+)</text>
        <dbReference type="Rhea" id="RHEA:12665"/>
        <dbReference type="ChEBI" id="CHEBI:15378"/>
        <dbReference type="ChEBI" id="CHEBI:57287"/>
        <dbReference type="ChEBI" id="CHEBI:57288"/>
        <dbReference type="ChEBI" id="CHEBI:57921"/>
        <dbReference type="ChEBI" id="CHEBI:77452"/>
        <dbReference type="EC" id="2.3.1.81"/>
    </reaction>
</comment>
<dbReference type="EMBL" id="JAAOIW010000009">
    <property type="protein sequence ID" value="NHN32599.1"/>
    <property type="molecule type" value="Genomic_DNA"/>
</dbReference>
<evidence type="ECO:0000313" key="5">
    <source>
        <dbReference type="EMBL" id="NHN32599.1"/>
    </source>
</evidence>
<organism evidence="5 6">
    <name type="scientific">Paenibacillus agricola</name>
    <dbReference type="NCBI Taxonomy" id="2716264"/>
    <lineage>
        <taxon>Bacteria</taxon>
        <taxon>Bacillati</taxon>
        <taxon>Bacillota</taxon>
        <taxon>Bacilli</taxon>
        <taxon>Bacillales</taxon>
        <taxon>Paenibacillaceae</taxon>
        <taxon>Paenibacillus</taxon>
    </lineage>
</organism>
<keyword evidence="6" id="KW-1185">Reference proteome</keyword>
<gene>
    <name evidence="5" type="ORF">G9U52_22470</name>
</gene>
<accession>A0ABX0JBI8</accession>
<dbReference type="InterPro" id="IPR028345">
    <property type="entry name" value="Antibiotic_NAT-like"/>
</dbReference>
<dbReference type="EC" id="2.3.1.-" evidence="4"/>
<dbReference type="Pfam" id="PF02522">
    <property type="entry name" value="Antibiotic_NAT"/>
    <property type="match status" value="1"/>
</dbReference>
<proteinExistence type="inferred from homology"/>
<evidence type="ECO:0000256" key="4">
    <source>
        <dbReference type="RuleBase" id="RU365031"/>
    </source>
</evidence>